<dbReference type="AlphaFoldDB" id="A0A1I5RLU4"/>
<accession>A0A1I5RLU4</accession>
<feature type="coiled-coil region" evidence="1">
    <location>
        <begin position="58"/>
        <end position="85"/>
    </location>
</feature>
<evidence type="ECO:0000259" key="3">
    <source>
        <dbReference type="Pfam" id="PF00472"/>
    </source>
</evidence>
<dbReference type="STRING" id="1079859.SAMN04515674_104140"/>
<dbReference type="GO" id="GO:0072344">
    <property type="term" value="P:rescue of stalled ribosome"/>
    <property type="evidence" value="ECO:0007669"/>
    <property type="project" value="TreeGrafter"/>
</dbReference>
<dbReference type="EMBL" id="FOXH01000004">
    <property type="protein sequence ID" value="SFP59453.1"/>
    <property type="molecule type" value="Genomic_DNA"/>
</dbReference>
<gene>
    <name evidence="4" type="ORF">SAMN04515674_104140</name>
</gene>
<dbReference type="PANTHER" id="PTHR47814">
    <property type="entry name" value="PEPTIDYL-TRNA HYDROLASE ARFB"/>
    <property type="match status" value="1"/>
</dbReference>
<dbReference type="Pfam" id="PF00472">
    <property type="entry name" value="RF-1"/>
    <property type="match status" value="1"/>
</dbReference>
<dbReference type="OrthoDB" id="9815709at2"/>
<name>A0A1I5RLU4_9BACT</name>
<evidence type="ECO:0000256" key="2">
    <source>
        <dbReference type="SAM" id="MobiDB-lite"/>
    </source>
</evidence>
<dbReference type="InterPro" id="IPR000352">
    <property type="entry name" value="Pep_chain_release_fac_I"/>
</dbReference>
<feature type="domain" description="Prokaryotic-type class I peptide chain release factors" evidence="3">
    <location>
        <begin position="13"/>
        <end position="132"/>
    </location>
</feature>
<dbReference type="GO" id="GO:0004045">
    <property type="term" value="F:peptidyl-tRNA hydrolase activity"/>
    <property type="evidence" value="ECO:0007669"/>
    <property type="project" value="TreeGrafter"/>
</dbReference>
<organism evidence="4 5">
    <name type="scientific">Pseudarcicella hirudinis</name>
    <dbReference type="NCBI Taxonomy" id="1079859"/>
    <lineage>
        <taxon>Bacteria</taxon>
        <taxon>Pseudomonadati</taxon>
        <taxon>Bacteroidota</taxon>
        <taxon>Cytophagia</taxon>
        <taxon>Cytophagales</taxon>
        <taxon>Flectobacillaceae</taxon>
        <taxon>Pseudarcicella</taxon>
    </lineage>
</organism>
<dbReference type="SUPFAM" id="SSF110916">
    <property type="entry name" value="Peptidyl-tRNA hydrolase domain-like"/>
    <property type="match status" value="1"/>
</dbReference>
<dbReference type="Proteomes" id="UP000199306">
    <property type="component" value="Unassembled WGS sequence"/>
</dbReference>
<feature type="compositionally biased region" description="Basic and acidic residues" evidence="2">
    <location>
        <begin position="132"/>
        <end position="141"/>
    </location>
</feature>
<dbReference type="Gene3D" id="3.30.160.20">
    <property type="match status" value="1"/>
</dbReference>
<reference evidence="4 5" key="1">
    <citation type="submission" date="2016-10" db="EMBL/GenBank/DDBJ databases">
        <authorList>
            <person name="de Groot N.N."/>
        </authorList>
    </citation>
    <scope>NUCLEOTIDE SEQUENCE [LARGE SCALE GENOMIC DNA]</scope>
    <source>
        <strain evidence="5">E92,LMG 26720,CCM 7988</strain>
    </source>
</reference>
<dbReference type="GO" id="GO:0003747">
    <property type="term" value="F:translation release factor activity"/>
    <property type="evidence" value="ECO:0007669"/>
    <property type="project" value="InterPro"/>
</dbReference>
<keyword evidence="5" id="KW-1185">Reference proteome</keyword>
<keyword evidence="1" id="KW-0175">Coiled coil</keyword>
<evidence type="ECO:0000313" key="5">
    <source>
        <dbReference type="Proteomes" id="UP000199306"/>
    </source>
</evidence>
<dbReference type="PANTHER" id="PTHR47814:SF1">
    <property type="entry name" value="PEPTIDYL-TRNA HYDROLASE ARFB"/>
    <property type="match status" value="1"/>
</dbReference>
<dbReference type="NCBIfam" id="NF006718">
    <property type="entry name" value="PRK09256.1"/>
    <property type="match status" value="1"/>
</dbReference>
<proteinExistence type="predicted"/>
<evidence type="ECO:0000313" key="4">
    <source>
        <dbReference type="EMBL" id="SFP59453.1"/>
    </source>
</evidence>
<dbReference type="RefSeq" id="WP_092015411.1">
    <property type="nucleotide sequence ID" value="NZ_FOXH01000004.1"/>
</dbReference>
<sequence length="141" mass="16073">MNLTELLNQEFSTELQFKATTSGGPGGQNVNKVATKVELRFNISESNLLDEAQKNRLSERLKKQINAAGELIVIAQEERTQLKNKTLAIRKFKEILKKNLTEPKKRKATEPTLSSITKRLETKKKDARKKSLRSERFSDSD</sequence>
<protein>
    <submittedName>
        <fullName evidence="4">Ribosome-associated protein</fullName>
    </submittedName>
</protein>
<dbReference type="GO" id="GO:0043022">
    <property type="term" value="F:ribosome binding"/>
    <property type="evidence" value="ECO:0007669"/>
    <property type="project" value="TreeGrafter"/>
</dbReference>
<feature type="region of interest" description="Disordered" evidence="2">
    <location>
        <begin position="100"/>
        <end position="141"/>
    </location>
</feature>
<evidence type="ECO:0000256" key="1">
    <source>
        <dbReference type="SAM" id="Coils"/>
    </source>
</evidence>